<organism evidence="2 3">
    <name type="scientific">Bosea caraganae</name>
    <dbReference type="NCBI Taxonomy" id="2763117"/>
    <lineage>
        <taxon>Bacteria</taxon>
        <taxon>Pseudomonadati</taxon>
        <taxon>Pseudomonadota</taxon>
        <taxon>Alphaproteobacteria</taxon>
        <taxon>Hyphomicrobiales</taxon>
        <taxon>Boseaceae</taxon>
        <taxon>Bosea</taxon>
    </lineage>
</organism>
<gene>
    <name evidence="2" type="ORF">DWE98_21675</name>
</gene>
<dbReference type="InterPro" id="IPR001853">
    <property type="entry name" value="DSBA-like_thioredoxin_dom"/>
</dbReference>
<dbReference type="InterPro" id="IPR013766">
    <property type="entry name" value="Thioredoxin_domain"/>
</dbReference>
<comment type="caution">
    <text evidence="2">The sequence shown here is derived from an EMBL/GenBank/DDBJ whole genome shotgun (WGS) entry which is preliminary data.</text>
</comment>
<dbReference type="PANTHER" id="PTHR35272">
    <property type="entry name" value="THIOL:DISULFIDE INTERCHANGE PROTEIN DSBC-RELATED"/>
    <property type="match status" value="1"/>
</dbReference>
<dbReference type="CDD" id="cd03023">
    <property type="entry name" value="DsbA_Com1_like"/>
    <property type="match status" value="1"/>
</dbReference>
<dbReference type="EMBL" id="QQTP01000013">
    <property type="protein sequence ID" value="RDJ21328.1"/>
    <property type="molecule type" value="Genomic_DNA"/>
</dbReference>
<feature type="domain" description="Thioredoxin" evidence="1">
    <location>
        <begin position="72"/>
        <end position="263"/>
    </location>
</feature>
<dbReference type="OrthoDB" id="9780147at2"/>
<name>A0A370L1E3_9HYPH</name>
<reference evidence="3" key="1">
    <citation type="submission" date="2018-07" db="EMBL/GenBank/DDBJ databases">
        <authorList>
            <person name="Safronova V.I."/>
            <person name="Chirak E.R."/>
            <person name="Sazanova A.L."/>
        </authorList>
    </citation>
    <scope>NUCLEOTIDE SEQUENCE [LARGE SCALE GENOMIC DNA]</scope>
    <source>
        <strain evidence="3">RCAM04685</strain>
    </source>
</reference>
<sequence length="271" mass="28924">MVLFTLLRLAQTGFRRAGLGLALAGLAVSLAAIPARAQAPALSPEQRQAVVDLIRETLVKNPELVQEAMIELERRNTVAQAEAQRNAVIGEKDKLVDPATSIIAANPQGDVTLVEFMDYNCGFCKRALDDVRALAKDDPKLRVVIKDFPILGPDSVEASRVAIAVKNQLQGQKYWDFHNKLMATKGRVNGAKALEIAKDSGADVERVRKEMDAPATKAVIEDTVALGDRLGLTGTPAFIVGDEVVFGAVGAPALKAKIDAVRKCGKATCSG</sequence>
<evidence type="ECO:0000259" key="1">
    <source>
        <dbReference type="PROSITE" id="PS51352"/>
    </source>
</evidence>
<dbReference type="RefSeq" id="WP_114831389.1">
    <property type="nucleotide sequence ID" value="NZ_QQTO01000020.1"/>
</dbReference>
<evidence type="ECO:0000313" key="2">
    <source>
        <dbReference type="EMBL" id="RDJ21328.1"/>
    </source>
</evidence>
<proteinExistence type="predicted"/>
<dbReference type="Proteomes" id="UP000255207">
    <property type="component" value="Unassembled WGS sequence"/>
</dbReference>
<dbReference type="PANTHER" id="PTHR35272:SF3">
    <property type="entry name" value="THIOL:DISULFIDE INTERCHANGE PROTEIN DSBC"/>
    <property type="match status" value="1"/>
</dbReference>
<protein>
    <submittedName>
        <fullName evidence="2">DsbA family protein</fullName>
    </submittedName>
</protein>
<dbReference type="AlphaFoldDB" id="A0A370L1E3"/>
<dbReference type="PROSITE" id="PS51352">
    <property type="entry name" value="THIOREDOXIN_2"/>
    <property type="match status" value="1"/>
</dbReference>
<accession>A0A370L1E3</accession>
<dbReference type="InterPro" id="IPR051470">
    <property type="entry name" value="Thiol:disulfide_interchange"/>
</dbReference>
<dbReference type="Gene3D" id="3.40.30.10">
    <property type="entry name" value="Glutaredoxin"/>
    <property type="match status" value="1"/>
</dbReference>
<dbReference type="InterPro" id="IPR041205">
    <property type="entry name" value="ScsC_N"/>
</dbReference>
<dbReference type="InterPro" id="IPR036249">
    <property type="entry name" value="Thioredoxin-like_sf"/>
</dbReference>
<dbReference type="SUPFAM" id="SSF52833">
    <property type="entry name" value="Thioredoxin-like"/>
    <property type="match status" value="1"/>
</dbReference>
<evidence type="ECO:0000313" key="3">
    <source>
        <dbReference type="Proteomes" id="UP000255207"/>
    </source>
</evidence>
<dbReference type="Pfam" id="PF01323">
    <property type="entry name" value="DSBA"/>
    <property type="match status" value="1"/>
</dbReference>
<dbReference type="GO" id="GO:0016491">
    <property type="term" value="F:oxidoreductase activity"/>
    <property type="evidence" value="ECO:0007669"/>
    <property type="project" value="InterPro"/>
</dbReference>
<dbReference type="Pfam" id="PF18312">
    <property type="entry name" value="ScsC_N"/>
    <property type="match status" value="1"/>
</dbReference>
<keyword evidence="3" id="KW-1185">Reference proteome</keyword>